<dbReference type="STRING" id="4615.A0A199V3S3"/>
<dbReference type="PROSITE" id="PS50012">
    <property type="entry name" value="RCC1_3"/>
    <property type="match status" value="7"/>
</dbReference>
<dbReference type="Pfam" id="PF25390">
    <property type="entry name" value="WD40_RLD"/>
    <property type="match status" value="1"/>
</dbReference>
<feature type="repeat" description="RCC1" evidence="2">
    <location>
        <begin position="148"/>
        <end position="187"/>
    </location>
</feature>
<feature type="repeat" description="RCC1" evidence="2">
    <location>
        <begin position="42"/>
        <end position="94"/>
    </location>
</feature>
<dbReference type="AlphaFoldDB" id="A0A199V3S3"/>
<sequence>MPPFPRGATSSSSSSASSLHHLHRLHLHLHGLLRSFATSAVGSVWSFGDNSNGAVGDLPPLVDAYEPLRVPSLPSSAIASLAAGHYHSLAVAADGHLWSWGRNAESQLGRPSLRETWSIPQRVVGLDNVKVRAAAASGVVSAAIGDDGSLWVWGRSKRGQLGLGREITEATKPCRVEALAGHDVVKVLMLFLEKKLLLFPMTTEKESLFTIPCLSSLNGIDQSLIRMGHAFALTKDGKLFGWGYSEDGRLGQMGQIFDTTSKHPPDLDKHRDKSKSMLEIVEELVAERIEREDNMPIIWEPSLIRELSDINVSDVSCGLDHSLVLCCDGTLLSCGDNTYGQLGRTTEGSKLLPVETNFNFKPLSVSAGLGHSLLLCKTESEHENKSNAVLSWGWNRSSQLGRQGQEGIPLSVEGLSGEDPIAVSAGRVHSIVLTSKGEVWVWGSGRNGRLGLGSSTDEAEPALLECLEGFQVLQAAAGFDHNLLLVAE</sequence>
<dbReference type="EMBL" id="LSRQ01003432">
    <property type="protein sequence ID" value="OAY71556.1"/>
    <property type="molecule type" value="Genomic_DNA"/>
</dbReference>
<evidence type="ECO:0000256" key="1">
    <source>
        <dbReference type="ARBA" id="ARBA00022737"/>
    </source>
</evidence>
<evidence type="ECO:0000313" key="4">
    <source>
        <dbReference type="EMBL" id="OAY71556.1"/>
    </source>
</evidence>
<comment type="caution">
    <text evidence="4">The sequence shown here is derived from an EMBL/GenBank/DDBJ whole genome shotgun (WGS) entry which is preliminary data.</text>
</comment>
<feature type="domain" description="RCC1-like" evidence="3">
    <location>
        <begin position="227"/>
        <end position="483"/>
    </location>
</feature>
<feature type="repeat" description="RCC1" evidence="2">
    <location>
        <begin position="237"/>
        <end position="328"/>
    </location>
</feature>
<dbReference type="InterPro" id="IPR058923">
    <property type="entry name" value="RCC1-like_dom"/>
</dbReference>
<gene>
    <name evidence="4" type="ORF">ACMD2_19689</name>
</gene>
<proteinExistence type="predicted"/>
<dbReference type="Gene3D" id="2.130.10.30">
    <property type="entry name" value="Regulator of chromosome condensation 1/beta-lactamase-inhibitor protein II"/>
    <property type="match status" value="2"/>
</dbReference>
<reference evidence="4 5" key="1">
    <citation type="journal article" date="2016" name="DNA Res.">
        <title>The draft genome of MD-2 pineapple using hybrid error correction of long reads.</title>
        <authorList>
            <person name="Redwan R.M."/>
            <person name="Saidin A."/>
            <person name="Kumar S.V."/>
        </authorList>
    </citation>
    <scope>NUCLEOTIDE SEQUENCE [LARGE SCALE GENOMIC DNA]</scope>
    <source>
        <strain evidence="5">cv. MD2</strain>
        <tissue evidence="4">Leaf</tissue>
    </source>
</reference>
<dbReference type="InterPro" id="IPR009091">
    <property type="entry name" value="RCC1/BLIP-II"/>
</dbReference>
<feature type="repeat" description="RCC1" evidence="2">
    <location>
        <begin position="329"/>
        <end position="378"/>
    </location>
</feature>
<name>A0A199V3S3_ANACO</name>
<organism evidence="4 5">
    <name type="scientific">Ananas comosus</name>
    <name type="common">Pineapple</name>
    <name type="synonym">Ananas ananas</name>
    <dbReference type="NCBI Taxonomy" id="4615"/>
    <lineage>
        <taxon>Eukaryota</taxon>
        <taxon>Viridiplantae</taxon>
        <taxon>Streptophyta</taxon>
        <taxon>Embryophyta</taxon>
        <taxon>Tracheophyta</taxon>
        <taxon>Spermatophyta</taxon>
        <taxon>Magnoliopsida</taxon>
        <taxon>Liliopsida</taxon>
        <taxon>Poales</taxon>
        <taxon>Bromeliaceae</taxon>
        <taxon>Bromelioideae</taxon>
        <taxon>Ananas</taxon>
    </lineage>
</organism>
<keyword evidence="1" id="KW-0677">Repeat</keyword>
<evidence type="ECO:0000256" key="2">
    <source>
        <dbReference type="PROSITE-ProRule" id="PRU00235"/>
    </source>
</evidence>
<feature type="repeat" description="RCC1" evidence="2">
    <location>
        <begin position="437"/>
        <end position="488"/>
    </location>
</feature>
<dbReference type="InterPro" id="IPR051210">
    <property type="entry name" value="Ub_ligase/GEF_domain"/>
</dbReference>
<feature type="repeat" description="RCC1" evidence="2">
    <location>
        <begin position="95"/>
        <end position="147"/>
    </location>
</feature>
<dbReference type="PRINTS" id="PR00633">
    <property type="entry name" value="RCCNDNSATION"/>
</dbReference>
<dbReference type="PROSITE" id="PS00626">
    <property type="entry name" value="RCC1_2"/>
    <property type="match status" value="2"/>
</dbReference>
<feature type="repeat" description="RCC1" evidence="2">
    <location>
        <begin position="387"/>
        <end position="436"/>
    </location>
</feature>
<protein>
    <submittedName>
        <fullName evidence="4">E3 ubiquitin-protein ligase HERC2</fullName>
    </submittedName>
</protein>
<dbReference type="Pfam" id="PF00415">
    <property type="entry name" value="RCC1"/>
    <property type="match status" value="3"/>
</dbReference>
<dbReference type="PANTHER" id="PTHR22870:SF365">
    <property type="entry name" value="REGULATOR OF CHROMOSOME CONDENSATION (CELL CYCLE REGULATORY PROTEIN)-RELATED"/>
    <property type="match status" value="1"/>
</dbReference>
<accession>A0A199V3S3</accession>
<evidence type="ECO:0000313" key="5">
    <source>
        <dbReference type="Proteomes" id="UP000092600"/>
    </source>
</evidence>
<dbReference type="PANTHER" id="PTHR22870">
    <property type="entry name" value="REGULATOR OF CHROMOSOME CONDENSATION"/>
    <property type="match status" value="1"/>
</dbReference>
<dbReference type="InterPro" id="IPR000408">
    <property type="entry name" value="Reg_chr_condens"/>
</dbReference>
<dbReference type="Proteomes" id="UP000092600">
    <property type="component" value="Unassembled WGS sequence"/>
</dbReference>
<dbReference type="SUPFAM" id="SSF50985">
    <property type="entry name" value="RCC1/BLIP-II"/>
    <property type="match status" value="2"/>
</dbReference>
<evidence type="ECO:0000259" key="3">
    <source>
        <dbReference type="Pfam" id="PF25390"/>
    </source>
</evidence>